<evidence type="ECO:0000259" key="7">
    <source>
        <dbReference type="Pfam" id="PF00892"/>
    </source>
</evidence>
<dbReference type="AlphaFoldDB" id="A0A084EF52"/>
<evidence type="ECO:0000256" key="4">
    <source>
        <dbReference type="ARBA" id="ARBA00022989"/>
    </source>
</evidence>
<feature type="transmembrane region" description="Helical" evidence="6">
    <location>
        <begin position="71"/>
        <end position="88"/>
    </location>
</feature>
<dbReference type="GO" id="GO:0016020">
    <property type="term" value="C:membrane"/>
    <property type="evidence" value="ECO:0007669"/>
    <property type="project" value="UniProtKB-SubCell"/>
</dbReference>
<organism evidence="8 9">
    <name type="scientific">Sphingobium yanoikuyae</name>
    <name type="common">Sphingomonas yanoikuyae</name>
    <dbReference type="NCBI Taxonomy" id="13690"/>
    <lineage>
        <taxon>Bacteria</taxon>
        <taxon>Pseudomonadati</taxon>
        <taxon>Pseudomonadota</taxon>
        <taxon>Alphaproteobacteria</taxon>
        <taxon>Sphingomonadales</taxon>
        <taxon>Sphingomonadaceae</taxon>
        <taxon>Sphingobium</taxon>
    </lineage>
</organism>
<feature type="domain" description="EamA" evidence="7">
    <location>
        <begin position="157"/>
        <end position="291"/>
    </location>
</feature>
<comment type="similarity">
    <text evidence="2">Belongs to the EamA transporter family.</text>
</comment>
<evidence type="ECO:0000256" key="3">
    <source>
        <dbReference type="ARBA" id="ARBA00022692"/>
    </source>
</evidence>
<dbReference type="eggNOG" id="COG0697">
    <property type="taxonomic scope" value="Bacteria"/>
</dbReference>
<gene>
    <name evidence="8" type="ORF">CP98_04022</name>
</gene>
<feature type="transmembrane region" description="Helical" evidence="6">
    <location>
        <begin position="39"/>
        <end position="59"/>
    </location>
</feature>
<proteinExistence type="inferred from homology"/>
<feature type="transmembrane region" description="Helical" evidence="6">
    <location>
        <begin position="94"/>
        <end position="114"/>
    </location>
</feature>
<dbReference type="InterPro" id="IPR000620">
    <property type="entry name" value="EamA_dom"/>
</dbReference>
<dbReference type="RefSeq" id="WP_037521826.1">
    <property type="nucleotide sequence ID" value="NZ_JGVR01000030.1"/>
</dbReference>
<reference evidence="8 9" key="1">
    <citation type="submission" date="2014-03" db="EMBL/GenBank/DDBJ databases">
        <title>Genome sequence of Sphingobium yanoikuyae B1.</title>
        <authorList>
            <person name="Gan H.M."/>
            <person name="Gan H.Y."/>
            <person name="Savka M.A."/>
        </authorList>
    </citation>
    <scope>NUCLEOTIDE SEQUENCE [LARGE SCALE GENOMIC DNA]</scope>
    <source>
        <strain evidence="8 9">B1</strain>
    </source>
</reference>
<feature type="transmembrane region" description="Helical" evidence="6">
    <location>
        <begin position="275"/>
        <end position="292"/>
    </location>
</feature>
<evidence type="ECO:0000256" key="5">
    <source>
        <dbReference type="ARBA" id="ARBA00023136"/>
    </source>
</evidence>
<dbReference type="EMBL" id="JGVR01000030">
    <property type="protein sequence ID" value="KEZ16594.1"/>
    <property type="molecule type" value="Genomic_DNA"/>
</dbReference>
<dbReference type="Proteomes" id="UP000028534">
    <property type="component" value="Unassembled WGS sequence"/>
</dbReference>
<protein>
    <recommendedName>
        <fullName evidence="7">EamA domain-containing protein</fullName>
    </recommendedName>
</protein>
<sequence length="305" mass="32288">MNARKAIDGKALIYMIGLCAIWGMQQTAVKLAAPAMPEILQVALRSGVALVVIAGIAAVRRETGWFFKGTWKAGLVIGLLFGLEYFLVTQGLRFTTASHISIFLYTSPIFAALGLHMRLPEERLDAAQWVGIAVAFLGIVFAFAGRAGGVRIDTGLIGDALGIAAGAAWGLTTIALRLSALSNAPTTITVSYQLAGAFFLLTILSFVLGQVSLTATPILIASMAFQIIMVGLLSFLLWFSLLRRYLASQLGVLSFMTPIFGITFGALILNDPLDGGFIAGAVLVLTGIFLVGGRDLFRKTSAATP</sequence>
<dbReference type="SUPFAM" id="SSF103481">
    <property type="entry name" value="Multidrug resistance efflux transporter EmrE"/>
    <property type="match status" value="2"/>
</dbReference>
<comment type="subcellular location">
    <subcellularLocation>
        <location evidence="1">Membrane</location>
        <topology evidence="1">Multi-pass membrane protein</topology>
    </subcellularLocation>
</comment>
<dbReference type="InterPro" id="IPR037185">
    <property type="entry name" value="EmrE-like"/>
</dbReference>
<feature type="transmembrane region" description="Helical" evidence="6">
    <location>
        <begin position="156"/>
        <end position="178"/>
    </location>
</feature>
<keyword evidence="3 6" id="KW-0812">Transmembrane</keyword>
<comment type="caution">
    <text evidence="8">The sequence shown here is derived from an EMBL/GenBank/DDBJ whole genome shotgun (WGS) entry which is preliminary data.</text>
</comment>
<evidence type="ECO:0000256" key="6">
    <source>
        <dbReference type="SAM" id="Phobius"/>
    </source>
</evidence>
<name>A0A084EF52_SPHYA</name>
<feature type="transmembrane region" description="Helical" evidence="6">
    <location>
        <begin position="12"/>
        <end position="33"/>
    </location>
</feature>
<feature type="domain" description="EamA" evidence="7">
    <location>
        <begin position="10"/>
        <end position="142"/>
    </location>
</feature>
<keyword evidence="4 6" id="KW-1133">Transmembrane helix</keyword>
<feature type="transmembrane region" description="Helical" evidence="6">
    <location>
        <begin position="126"/>
        <end position="144"/>
    </location>
</feature>
<evidence type="ECO:0000256" key="1">
    <source>
        <dbReference type="ARBA" id="ARBA00004141"/>
    </source>
</evidence>
<accession>A0A084EF52</accession>
<dbReference type="PANTHER" id="PTHR32322:SF2">
    <property type="entry name" value="EAMA DOMAIN-CONTAINING PROTEIN"/>
    <property type="match status" value="1"/>
</dbReference>
<dbReference type="PANTHER" id="PTHR32322">
    <property type="entry name" value="INNER MEMBRANE TRANSPORTER"/>
    <property type="match status" value="1"/>
</dbReference>
<evidence type="ECO:0000256" key="2">
    <source>
        <dbReference type="ARBA" id="ARBA00007362"/>
    </source>
</evidence>
<feature type="transmembrane region" description="Helical" evidence="6">
    <location>
        <begin position="190"/>
        <end position="212"/>
    </location>
</feature>
<dbReference type="Pfam" id="PF00892">
    <property type="entry name" value="EamA"/>
    <property type="match status" value="2"/>
</dbReference>
<evidence type="ECO:0000313" key="8">
    <source>
        <dbReference type="EMBL" id="KEZ16594.1"/>
    </source>
</evidence>
<evidence type="ECO:0000313" key="9">
    <source>
        <dbReference type="Proteomes" id="UP000028534"/>
    </source>
</evidence>
<feature type="transmembrane region" description="Helical" evidence="6">
    <location>
        <begin position="250"/>
        <end position="269"/>
    </location>
</feature>
<feature type="transmembrane region" description="Helical" evidence="6">
    <location>
        <begin position="218"/>
        <end position="238"/>
    </location>
</feature>
<keyword evidence="5 6" id="KW-0472">Membrane</keyword>
<dbReference type="InterPro" id="IPR050638">
    <property type="entry name" value="AA-Vitamin_Transporters"/>
</dbReference>
<dbReference type="PATRIC" id="fig|13690.10.peg.4131"/>